<keyword evidence="5" id="KW-0813">Transport</keyword>
<keyword evidence="6" id="KW-0256">Endoplasmic reticulum</keyword>
<sequence>MPDKRLCEILYNRLLNELVLWRCSNPLLRMGDVFSCLNFAGNTGSCSTNFRPLLRKPPASDSDLDEFASVNASPSMLACDALSAYRCSVLFRSAEMETNTEEPHSFLELTGDSAEMFIVVGTREKHRSTATDYVYFTTDHLSIMHRNFSHNIRKDNDNYISNEKFSFSKIPGESQVIATMTPSSLQLHSQSGHCLTVSCKMDIDSADQTKASKSLVAINTRDMMLSYEKMSLFRIWIGQLMQLFSPAVYPIPGYVVPLTVTESKFSNYIAYVFVESLDISTNFLKEASLFRLRFIIQDSSMFLGEAEERLPPSSPQLSAATPSISDLVCLMRMGLCEFRLTYQESCDQFSDERVPRLDLSSKNDVLHLYTCADSFCALKSIVAELCESSSSEAKQTSPGHHIVIDSETVFRRTCEEQNSVRTMLHDAISERSFTPQTTGAVNGSSMRRRSGLAEESCTKDDIFVMLEDVPGTGIISNVGQPVVRILSDTEVIIVEDHFKAPVSRADHLTAAPGSFPSPFVQYFFKDMSFVWHFYGGRDFGSAEFEYMLS</sequence>
<evidence type="ECO:0000256" key="3">
    <source>
        <dbReference type="ARBA" id="ARBA00009714"/>
    </source>
</evidence>
<dbReference type="GO" id="GO:0005789">
    <property type="term" value="C:endoplasmic reticulum membrane"/>
    <property type="evidence" value="ECO:0007669"/>
    <property type="project" value="UniProtKB-SubCell"/>
</dbReference>
<reference evidence="14" key="1">
    <citation type="submission" date="2016-06" db="UniProtKB">
        <authorList>
            <consortium name="WormBaseParasite"/>
        </authorList>
    </citation>
    <scope>IDENTIFICATION</scope>
</reference>
<keyword evidence="8" id="KW-0445">Lipid transport</keyword>
<accession>A0A183IL81</accession>
<evidence type="ECO:0000256" key="7">
    <source>
        <dbReference type="ARBA" id="ARBA00023006"/>
    </source>
</evidence>
<evidence type="ECO:0000256" key="2">
    <source>
        <dbReference type="ARBA" id="ARBA00004623"/>
    </source>
</evidence>
<dbReference type="GO" id="GO:0000422">
    <property type="term" value="P:autophagy of mitochondrion"/>
    <property type="evidence" value="ECO:0007669"/>
    <property type="project" value="TreeGrafter"/>
</dbReference>
<evidence type="ECO:0000256" key="8">
    <source>
        <dbReference type="ARBA" id="ARBA00023055"/>
    </source>
</evidence>
<keyword evidence="9" id="KW-0472">Membrane</keyword>
<dbReference type="AlphaFoldDB" id="A0A183IL81"/>
<proteinExistence type="inferred from homology"/>
<evidence type="ECO:0000256" key="11">
    <source>
        <dbReference type="ARBA" id="ARBA00024615"/>
    </source>
</evidence>
<comment type="catalytic activity">
    <reaction evidence="11">
        <text>a 1,2-diacyl-sn-glycero-3-phosphoethanolamine(in) = a 1,2-diacyl-sn-glycero-3-phosphoethanolamine(out)</text>
        <dbReference type="Rhea" id="RHEA:38895"/>
        <dbReference type="ChEBI" id="CHEBI:64612"/>
    </reaction>
</comment>
<dbReference type="GO" id="GO:0061723">
    <property type="term" value="P:glycophagy"/>
    <property type="evidence" value="ECO:0007669"/>
    <property type="project" value="TreeGrafter"/>
</dbReference>
<evidence type="ECO:0000256" key="9">
    <source>
        <dbReference type="ARBA" id="ARBA00023136"/>
    </source>
</evidence>
<dbReference type="WBParaSite" id="SBAD_0000456701-mRNA-1">
    <property type="protein sequence ID" value="SBAD_0000456701-mRNA-1"/>
    <property type="gene ID" value="SBAD_0000456701"/>
</dbReference>
<dbReference type="GO" id="GO:0061908">
    <property type="term" value="C:phagophore"/>
    <property type="evidence" value="ECO:0007669"/>
    <property type="project" value="TreeGrafter"/>
</dbReference>
<comment type="similarity">
    <text evidence="3">Belongs to the ATG2 family.</text>
</comment>
<dbReference type="GO" id="GO:0034727">
    <property type="term" value="P:piecemeal microautophagy of the nucleus"/>
    <property type="evidence" value="ECO:0007669"/>
    <property type="project" value="TreeGrafter"/>
</dbReference>
<name>A0A183IL81_9BILA</name>
<evidence type="ECO:0000313" key="12">
    <source>
        <dbReference type="EMBL" id="VDP04178.1"/>
    </source>
</evidence>
<evidence type="ECO:0000256" key="4">
    <source>
        <dbReference type="ARBA" id="ARBA00018070"/>
    </source>
</evidence>
<dbReference type="EMBL" id="UZAM01008283">
    <property type="protein sequence ID" value="VDP04178.1"/>
    <property type="molecule type" value="Genomic_DNA"/>
</dbReference>
<dbReference type="GO" id="GO:0061709">
    <property type="term" value="P:reticulophagy"/>
    <property type="evidence" value="ECO:0007669"/>
    <property type="project" value="TreeGrafter"/>
</dbReference>
<keyword evidence="13" id="KW-1185">Reference proteome</keyword>
<evidence type="ECO:0000256" key="6">
    <source>
        <dbReference type="ARBA" id="ARBA00022824"/>
    </source>
</evidence>
<dbReference type="OrthoDB" id="18982at2759"/>
<evidence type="ECO:0000313" key="13">
    <source>
        <dbReference type="Proteomes" id="UP000270296"/>
    </source>
</evidence>
<keyword evidence="7" id="KW-0072">Autophagy</keyword>
<dbReference type="GO" id="GO:0043495">
    <property type="term" value="F:protein-membrane adaptor activity"/>
    <property type="evidence" value="ECO:0007669"/>
    <property type="project" value="TreeGrafter"/>
</dbReference>
<dbReference type="GO" id="GO:0034045">
    <property type="term" value="C:phagophore assembly site membrane"/>
    <property type="evidence" value="ECO:0007669"/>
    <property type="project" value="UniProtKB-SubCell"/>
</dbReference>
<evidence type="ECO:0000256" key="5">
    <source>
        <dbReference type="ARBA" id="ARBA00022448"/>
    </source>
</evidence>
<evidence type="ECO:0000256" key="1">
    <source>
        <dbReference type="ARBA" id="ARBA00004406"/>
    </source>
</evidence>
<dbReference type="Proteomes" id="UP000270296">
    <property type="component" value="Unassembled WGS sequence"/>
</dbReference>
<dbReference type="GO" id="GO:0032266">
    <property type="term" value="F:phosphatidylinositol-3-phosphate binding"/>
    <property type="evidence" value="ECO:0007669"/>
    <property type="project" value="TreeGrafter"/>
</dbReference>
<protein>
    <recommendedName>
        <fullName evidence="4">Autophagy-related protein 2</fullName>
    </recommendedName>
</protein>
<dbReference type="InterPro" id="IPR026849">
    <property type="entry name" value="ATG2"/>
</dbReference>
<comment type="catalytic activity">
    <reaction evidence="10">
        <text>a 1,2-diacyl-sn-glycero-3-phospho-L-serine(in) = a 1,2-diacyl-sn-glycero-3-phospho-L-serine(out)</text>
        <dbReference type="Rhea" id="RHEA:38663"/>
        <dbReference type="ChEBI" id="CHEBI:57262"/>
    </reaction>
</comment>
<evidence type="ECO:0000313" key="14">
    <source>
        <dbReference type="WBParaSite" id="SBAD_0000456701-mRNA-1"/>
    </source>
</evidence>
<dbReference type="GO" id="GO:0006869">
    <property type="term" value="P:lipid transport"/>
    <property type="evidence" value="ECO:0007669"/>
    <property type="project" value="UniProtKB-KW"/>
</dbReference>
<reference evidence="12 13" key="2">
    <citation type="submission" date="2018-11" db="EMBL/GenBank/DDBJ databases">
        <authorList>
            <consortium name="Pathogen Informatics"/>
        </authorList>
    </citation>
    <scope>NUCLEOTIDE SEQUENCE [LARGE SCALE GENOMIC DNA]</scope>
</reference>
<dbReference type="PANTHER" id="PTHR13190:SF1">
    <property type="entry name" value="AUTOPHAGY-RELATED 2, ISOFORM A"/>
    <property type="match status" value="1"/>
</dbReference>
<evidence type="ECO:0000256" key="10">
    <source>
        <dbReference type="ARBA" id="ARBA00024479"/>
    </source>
</evidence>
<comment type="subcellular location">
    <subcellularLocation>
        <location evidence="1">Endoplasmic reticulum membrane</location>
        <topology evidence="1">Peripheral membrane protein</topology>
    </subcellularLocation>
    <subcellularLocation>
        <location evidence="2">Preautophagosomal structure membrane</location>
        <topology evidence="2">Peripheral membrane protein</topology>
    </subcellularLocation>
</comment>
<gene>
    <name evidence="12" type="ORF">SBAD_LOCUS4377</name>
</gene>
<organism evidence="14">
    <name type="scientific">Soboliphyme baturini</name>
    <dbReference type="NCBI Taxonomy" id="241478"/>
    <lineage>
        <taxon>Eukaryota</taxon>
        <taxon>Metazoa</taxon>
        <taxon>Ecdysozoa</taxon>
        <taxon>Nematoda</taxon>
        <taxon>Enoplea</taxon>
        <taxon>Dorylaimia</taxon>
        <taxon>Dioctophymatida</taxon>
        <taxon>Dioctophymatoidea</taxon>
        <taxon>Soboliphymatidae</taxon>
        <taxon>Soboliphyme</taxon>
    </lineage>
</organism>
<dbReference type="GO" id="GO:0000045">
    <property type="term" value="P:autophagosome assembly"/>
    <property type="evidence" value="ECO:0007669"/>
    <property type="project" value="TreeGrafter"/>
</dbReference>
<dbReference type="PANTHER" id="PTHR13190">
    <property type="entry name" value="AUTOPHAGY-RELATED 2, ISOFORM A"/>
    <property type="match status" value="1"/>
</dbReference>